<keyword evidence="1" id="KW-0472">Membrane</keyword>
<evidence type="ECO:0000313" key="3">
    <source>
        <dbReference type="Proteomes" id="UP000822688"/>
    </source>
</evidence>
<dbReference type="EMBL" id="CM026424">
    <property type="protein sequence ID" value="KAG0580592.1"/>
    <property type="molecule type" value="Genomic_DNA"/>
</dbReference>
<dbReference type="PANTHER" id="PTHR46141">
    <property type="entry name" value="SODIUM LEAK CHANNEL NON-SELECTIVE PROTEIN"/>
    <property type="match status" value="1"/>
</dbReference>
<feature type="transmembrane region" description="Helical" evidence="1">
    <location>
        <begin position="28"/>
        <end position="48"/>
    </location>
</feature>
<dbReference type="GO" id="GO:0005886">
    <property type="term" value="C:plasma membrane"/>
    <property type="evidence" value="ECO:0007669"/>
    <property type="project" value="TreeGrafter"/>
</dbReference>
<dbReference type="Proteomes" id="UP000822688">
    <property type="component" value="Chromosome 4"/>
</dbReference>
<keyword evidence="1" id="KW-0812">Transmembrane</keyword>
<name>A0A8T0IAZ4_CERPU</name>
<dbReference type="InterPro" id="IPR028823">
    <property type="entry name" value="NALCN"/>
</dbReference>
<organism evidence="2 3">
    <name type="scientific">Ceratodon purpureus</name>
    <name type="common">Fire moss</name>
    <name type="synonym">Dicranum purpureum</name>
    <dbReference type="NCBI Taxonomy" id="3225"/>
    <lineage>
        <taxon>Eukaryota</taxon>
        <taxon>Viridiplantae</taxon>
        <taxon>Streptophyta</taxon>
        <taxon>Embryophyta</taxon>
        <taxon>Bryophyta</taxon>
        <taxon>Bryophytina</taxon>
        <taxon>Bryopsida</taxon>
        <taxon>Dicranidae</taxon>
        <taxon>Pseudoditrichales</taxon>
        <taxon>Ditrichaceae</taxon>
        <taxon>Ceratodon</taxon>
    </lineage>
</organism>
<accession>A0A8T0IAZ4</accession>
<dbReference type="AlphaFoldDB" id="A0A8T0IAZ4"/>
<evidence type="ECO:0008006" key="4">
    <source>
        <dbReference type="Google" id="ProtNLM"/>
    </source>
</evidence>
<evidence type="ECO:0000313" key="2">
    <source>
        <dbReference type="EMBL" id="KAG0580592.1"/>
    </source>
</evidence>
<keyword evidence="3" id="KW-1185">Reference proteome</keyword>
<protein>
    <recommendedName>
        <fullName evidence="4">Ion transport domain-containing protein</fullName>
    </recommendedName>
</protein>
<dbReference type="GO" id="GO:0005261">
    <property type="term" value="F:monoatomic cation channel activity"/>
    <property type="evidence" value="ECO:0007669"/>
    <property type="project" value="InterPro"/>
</dbReference>
<evidence type="ECO:0000256" key="1">
    <source>
        <dbReference type="SAM" id="Phobius"/>
    </source>
</evidence>
<keyword evidence="1" id="KW-1133">Transmembrane helix</keyword>
<proteinExistence type="predicted"/>
<gene>
    <name evidence="2" type="ORF">KC19_4G185400</name>
</gene>
<comment type="caution">
    <text evidence="2">The sequence shown here is derived from an EMBL/GenBank/DDBJ whole genome shotgun (WGS) entry which is preliminary data.</text>
</comment>
<sequence>MLELMTEPPYCIASTGYHDSSCGISQSALAYFILIVYIMAHIITNLFIAQIIDTITFGLLNEDAMLSPRNLTNYQTLWASAEYDPLYMLCFLKMTKLYLY</sequence>
<dbReference type="PANTHER" id="PTHR46141:SF1">
    <property type="entry name" value="SODIUM LEAK CHANNEL NALCN"/>
    <property type="match status" value="1"/>
</dbReference>
<reference evidence="2" key="1">
    <citation type="submission" date="2020-06" db="EMBL/GenBank/DDBJ databases">
        <title>WGS assembly of Ceratodon purpureus strain R40.</title>
        <authorList>
            <person name="Carey S.B."/>
            <person name="Jenkins J."/>
            <person name="Shu S."/>
            <person name="Lovell J.T."/>
            <person name="Sreedasyam A."/>
            <person name="Maumus F."/>
            <person name="Tiley G.P."/>
            <person name="Fernandez-Pozo N."/>
            <person name="Barry K."/>
            <person name="Chen C."/>
            <person name="Wang M."/>
            <person name="Lipzen A."/>
            <person name="Daum C."/>
            <person name="Saski C.A."/>
            <person name="Payton A.C."/>
            <person name="Mcbreen J.C."/>
            <person name="Conrad R.E."/>
            <person name="Kollar L.M."/>
            <person name="Olsson S."/>
            <person name="Huttunen S."/>
            <person name="Landis J.B."/>
            <person name="Wickett N.J."/>
            <person name="Johnson M.G."/>
            <person name="Rensing S.A."/>
            <person name="Grimwood J."/>
            <person name="Schmutz J."/>
            <person name="Mcdaniel S.F."/>
        </authorList>
    </citation>
    <scope>NUCLEOTIDE SEQUENCE</scope>
    <source>
        <strain evidence="2">R40</strain>
    </source>
</reference>